<organism evidence="2 3">
    <name type="scientific">Synechococcus phage S-N03</name>
    <dbReference type="NCBI Taxonomy" id="2718943"/>
    <lineage>
        <taxon>Viruses</taxon>
        <taxon>Duplodnaviria</taxon>
        <taxon>Heunggongvirae</taxon>
        <taxon>Uroviricota</taxon>
        <taxon>Caudoviricetes</taxon>
        <taxon>Pantevenvirales</taxon>
        <taxon>Kyanoviridae</taxon>
        <taxon>Huanghaivirus</taxon>
        <taxon>Huanghaivirus snothree</taxon>
    </lineage>
</organism>
<protein>
    <submittedName>
        <fullName evidence="2">Uncharacterized protein</fullName>
    </submittedName>
</protein>
<evidence type="ECO:0000313" key="3">
    <source>
        <dbReference type="Proteomes" id="UP000502617"/>
    </source>
</evidence>
<keyword evidence="3" id="KW-1185">Reference proteome</keyword>
<dbReference type="RefSeq" id="YP_010669150.1">
    <property type="nucleotide sequence ID" value="NC_070959.1"/>
</dbReference>
<evidence type="ECO:0000313" key="2">
    <source>
        <dbReference type="EMBL" id="QIN96770.1"/>
    </source>
</evidence>
<dbReference type="Proteomes" id="UP000502617">
    <property type="component" value="Segment"/>
</dbReference>
<name>A0A6G8R5U9_9CAUD</name>
<sequence>MALNFSEWKDSLRDPQYQIEGKKPKCPEGHKWDKELKTCVPDTKNNENPGEKECPDSMLGYDVFGSTGLNGDGYAVAVEEETISESAMLHTKRQRKDEEERRRHKEQDDRMRYGKKGKDHHEKHALRPGEVKRWCDIEKRWVSNKEEN</sequence>
<evidence type="ECO:0000256" key="1">
    <source>
        <dbReference type="SAM" id="MobiDB-lite"/>
    </source>
</evidence>
<feature type="compositionally biased region" description="Basic and acidic residues" evidence="1">
    <location>
        <begin position="95"/>
        <end position="112"/>
    </location>
</feature>
<proteinExistence type="predicted"/>
<feature type="region of interest" description="Disordered" evidence="1">
    <location>
        <begin position="87"/>
        <end position="126"/>
    </location>
</feature>
<accession>A0A6G8R5U9</accession>
<dbReference type="KEGG" id="vg:77945304"/>
<reference evidence="2 3" key="1">
    <citation type="submission" date="2020-03" db="EMBL/GenBank/DDBJ databases">
        <title>The Isolation and Genome Sequence of a Novel Cyanophage S-N03 from the Huanghai Sea, China.</title>
        <authorList>
            <person name="Jiang T."/>
        </authorList>
    </citation>
    <scope>NUCLEOTIDE SEQUENCE [LARGE SCALE GENOMIC DNA]</scope>
</reference>
<dbReference type="EMBL" id="MT162466">
    <property type="protein sequence ID" value="QIN96770.1"/>
    <property type="molecule type" value="Genomic_DNA"/>
</dbReference>
<dbReference type="GeneID" id="77945304"/>